<proteinExistence type="predicted"/>
<protein>
    <submittedName>
        <fullName evidence="1">Nuclear protein</fullName>
    </submittedName>
</protein>
<gene>
    <name evidence="1" type="ORF">BDM02DRAFT_2004052</name>
</gene>
<keyword evidence="2" id="KW-1185">Reference proteome</keyword>
<reference evidence="1" key="1">
    <citation type="submission" date="2019-10" db="EMBL/GenBank/DDBJ databases">
        <authorList>
            <consortium name="DOE Joint Genome Institute"/>
            <person name="Kuo A."/>
            <person name="Miyauchi S."/>
            <person name="Kiss E."/>
            <person name="Drula E."/>
            <person name="Kohler A."/>
            <person name="Sanchez-Garcia M."/>
            <person name="Andreopoulos B."/>
            <person name="Barry K.W."/>
            <person name="Bonito G."/>
            <person name="Buee M."/>
            <person name="Carver A."/>
            <person name="Chen C."/>
            <person name="Cichocki N."/>
            <person name="Clum A."/>
            <person name="Culley D."/>
            <person name="Crous P.W."/>
            <person name="Fauchery L."/>
            <person name="Girlanda M."/>
            <person name="Hayes R."/>
            <person name="Keri Z."/>
            <person name="Labutti K."/>
            <person name="Lipzen A."/>
            <person name="Lombard V."/>
            <person name="Magnuson J."/>
            <person name="Maillard F."/>
            <person name="Morin E."/>
            <person name="Murat C."/>
            <person name="Nolan M."/>
            <person name="Ohm R."/>
            <person name="Pangilinan J."/>
            <person name="Pereira M."/>
            <person name="Perotto S."/>
            <person name="Peter M."/>
            <person name="Riley R."/>
            <person name="Sitrit Y."/>
            <person name="Stielow B."/>
            <person name="Szollosi G."/>
            <person name="Zifcakova L."/>
            <person name="Stursova M."/>
            <person name="Spatafora J.W."/>
            <person name="Tedersoo L."/>
            <person name="Vaario L.-M."/>
            <person name="Yamada A."/>
            <person name="Yan M."/>
            <person name="Wang P."/>
            <person name="Xu J."/>
            <person name="Bruns T."/>
            <person name="Baldrian P."/>
            <person name="Vilgalys R."/>
            <person name="Henrissat B."/>
            <person name="Grigoriev I.V."/>
            <person name="Hibbett D."/>
            <person name="Nagy L.G."/>
            <person name="Martin F.M."/>
        </authorList>
    </citation>
    <scope>NUCLEOTIDE SEQUENCE</scope>
    <source>
        <strain evidence="1">P2</strain>
    </source>
</reference>
<dbReference type="Proteomes" id="UP000886501">
    <property type="component" value="Unassembled WGS sequence"/>
</dbReference>
<evidence type="ECO:0000313" key="2">
    <source>
        <dbReference type="Proteomes" id="UP000886501"/>
    </source>
</evidence>
<accession>A0ACB6ZI47</accession>
<evidence type="ECO:0000313" key="1">
    <source>
        <dbReference type="EMBL" id="KAF9649013.1"/>
    </source>
</evidence>
<reference evidence="1" key="2">
    <citation type="journal article" date="2020" name="Nat. Commun.">
        <title>Large-scale genome sequencing of mycorrhizal fungi provides insights into the early evolution of symbiotic traits.</title>
        <authorList>
            <person name="Miyauchi S."/>
            <person name="Kiss E."/>
            <person name="Kuo A."/>
            <person name="Drula E."/>
            <person name="Kohler A."/>
            <person name="Sanchez-Garcia M."/>
            <person name="Morin E."/>
            <person name="Andreopoulos B."/>
            <person name="Barry K.W."/>
            <person name="Bonito G."/>
            <person name="Buee M."/>
            <person name="Carver A."/>
            <person name="Chen C."/>
            <person name="Cichocki N."/>
            <person name="Clum A."/>
            <person name="Culley D."/>
            <person name="Crous P.W."/>
            <person name="Fauchery L."/>
            <person name="Girlanda M."/>
            <person name="Hayes R.D."/>
            <person name="Keri Z."/>
            <person name="LaButti K."/>
            <person name="Lipzen A."/>
            <person name="Lombard V."/>
            <person name="Magnuson J."/>
            <person name="Maillard F."/>
            <person name="Murat C."/>
            <person name="Nolan M."/>
            <person name="Ohm R.A."/>
            <person name="Pangilinan J."/>
            <person name="Pereira M.F."/>
            <person name="Perotto S."/>
            <person name="Peter M."/>
            <person name="Pfister S."/>
            <person name="Riley R."/>
            <person name="Sitrit Y."/>
            <person name="Stielow J.B."/>
            <person name="Szollosi G."/>
            <person name="Zifcakova L."/>
            <person name="Stursova M."/>
            <person name="Spatafora J.W."/>
            <person name="Tedersoo L."/>
            <person name="Vaario L.M."/>
            <person name="Yamada A."/>
            <person name="Yan M."/>
            <person name="Wang P."/>
            <person name="Xu J."/>
            <person name="Bruns T."/>
            <person name="Baldrian P."/>
            <person name="Vilgalys R."/>
            <person name="Dunand C."/>
            <person name="Henrissat B."/>
            <person name="Grigoriev I.V."/>
            <person name="Hibbett D."/>
            <person name="Nagy L.G."/>
            <person name="Martin F.M."/>
        </authorList>
    </citation>
    <scope>NUCLEOTIDE SEQUENCE</scope>
    <source>
        <strain evidence="1">P2</strain>
    </source>
</reference>
<dbReference type="EMBL" id="MU118004">
    <property type="protein sequence ID" value="KAF9649013.1"/>
    <property type="molecule type" value="Genomic_DNA"/>
</dbReference>
<name>A0ACB6ZI47_THEGA</name>
<organism evidence="1 2">
    <name type="scientific">Thelephora ganbajun</name>
    <name type="common">Ganba fungus</name>
    <dbReference type="NCBI Taxonomy" id="370292"/>
    <lineage>
        <taxon>Eukaryota</taxon>
        <taxon>Fungi</taxon>
        <taxon>Dikarya</taxon>
        <taxon>Basidiomycota</taxon>
        <taxon>Agaricomycotina</taxon>
        <taxon>Agaricomycetes</taxon>
        <taxon>Thelephorales</taxon>
        <taxon>Thelephoraceae</taxon>
        <taxon>Thelephora</taxon>
    </lineage>
</organism>
<comment type="caution">
    <text evidence="1">The sequence shown here is derived from an EMBL/GenBank/DDBJ whole genome shotgun (WGS) entry which is preliminary data.</text>
</comment>
<sequence>MQGEHPLPYPVIEKFASSQGEIAKNVFLLSKSGIVTTPHGLRIACLGGTYDAQVYAESGSPHGFSSPYFTKHTIEKLNSGSMTKSTSEPQNFSSLAAIRAAASSTSLVDVMISNVWPESITEFSDVALPSPGLASIGIQPAGDIVRSTKPRYFLAAGGGKPPMFWEREPFAWDDEQRRVSRFISLGAFGGEQLTTGKKQRWFYAFSISPNSSVPTPRPNNATKNPFTEFVQRVQKRPLDMNEGENFRWGNQRIPTKRTRTGKPPPGYKCKRCDGTDHFITDCPERTKPPEGYICKICSTPGHFVRDCPTKHAVGDTGGKKPREGYVCRACGSTDHYLEDCLVAQQSRTERPRRDPAKEIAPDECWFCLSNPAIAKHLIVSIGNECYVTLSKGQIPPTKTAEDYPDATRVPGGGHVLIVPIAHCPTIQSITPDLAQGITVEINKYKIALHNFYAKHGAAMISFEVARVSAKGGHAHVQVVPVPQSLADKVEEAFINEGKRMGFEPEEDPQGALAACADGKKSYFRVDLPDGRIMMWLFDSAGRSFSLQFGRIVLTSLLGMKDRLDWKACAQSDEDDMLDAQNFKTTFAPFDDLLE</sequence>